<evidence type="ECO:0000259" key="4">
    <source>
        <dbReference type="PROSITE" id="PS50112"/>
    </source>
</evidence>
<dbReference type="Gene3D" id="3.30.450.20">
    <property type="entry name" value="PAS domain"/>
    <property type="match status" value="1"/>
</dbReference>
<dbReference type="SMART" id="SM00065">
    <property type="entry name" value="GAF"/>
    <property type="match status" value="1"/>
</dbReference>
<dbReference type="Pfam" id="PF13188">
    <property type="entry name" value="PAS_8"/>
    <property type="match status" value="1"/>
</dbReference>
<sequence length="607" mass="67712">MIRSKTSSDHSCSCHGLSDTTVLQAISNLCEATNSWVCLRSLNGNEICTLPENEPALRALKPSYLKQPARSEKAPSSISQRHKIESIIVHNSEKIGLLELYVVDLEKADAIMTCMQQSIQLSLNQVTRYSQDREETFRHVIDATPIAINYLNGKTGKIEFINKAFQDTFGYALEEIPTLQTWVERAYPDDAVRLNVAAEWIQRIDSYRQQGRSVPSIRTQITCRDGSTRQVLQQIERLGDYRISSFVDLSALSDIESRMQTRYGMLEMLLTKASLDEVLASIVRRIENEACKGFKCSILLLNNARNTYVKSVAPSLPEEYNQAVCGMSIGLGVGSCGTAAYLGERVIVENIMTHEYWRDYLDLAKIGGVQSCWSEPILSSKGHAIGSFAIYNEAPATPSDDDIELISFAAKLASVAIENRLAQRKLEEQAFYDHLTGLVNRRRFFELAEVSLQESIEQNYPLSILMLDIDRFKEINDRFGHETGDRVLQALARCASSLVGKNDVVGRFGGEEFTILLPQSDRKRAASLAKTLRQALSELRTPSSTGIDVQFTASFGVVCNDAKNRSIDDLLSKADHALYQAKGNGRNCVVSYTPQKPTSFTPNISNR</sequence>
<dbReference type="NCBIfam" id="TIGR00254">
    <property type="entry name" value="GGDEF"/>
    <property type="match status" value="1"/>
</dbReference>
<feature type="domain" description="PAS" evidence="4">
    <location>
        <begin position="133"/>
        <end position="190"/>
    </location>
</feature>
<dbReference type="SMART" id="SM00267">
    <property type="entry name" value="GGDEF"/>
    <property type="match status" value="1"/>
</dbReference>
<evidence type="ECO:0000256" key="2">
    <source>
        <dbReference type="ARBA" id="ARBA00012528"/>
    </source>
</evidence>
<dbReference type="PANTHER" id="PTHR45138">
    <property type="entry name" value="REGULATORY COMPONENTS OF SENSORY TRANSDUCTION SYSTEM"/>
    <property type="match status" value="1"/>
</dbReference>
<reference evidence="6 7" key="1">
    <citation type="journal article" date="2012" name="Stand. Genomic Sci.">
        <title>Complete genome sequence of the melanogenic marine bacterium Marinomonas mediterranea type strain (MMB-1(T)).</title>
        <authorList>
            <person name="Lucas-Elio P."/>
            <person name="Goodwin L."/>
            <person name="Woyke T."/>
            <person name="Pitluck S."/>
            <person name="Nolan M."/>
            <person name="Kyrpides N.C."/>
            <person name="Detter J.C."/>
            <person name="Copeland A."/>
            <person name="Teshima H."/>
            <person name="Bruce D."/>
            <person name="Detter C."/>
            <person name="Tapia R."/>
            <person name="Han S."/>
            <person name="Land M.L."/>
            <person name="Ivanova N."/>
            <person name="Mikhailova N."/>
            <person name="Johnston A.W."/>
            <person name="Sanchez-Amat A."/>
        </authorList>
    </citation>
    <scope>NUCLEOTIDE SEQUENCE [LARGE SCALE GENOMIC DNA]</scope>
    <source>
        <strain evidence="7">ATCC 700492 / JCM 21426 / NBRC 103028 / MMB-1</strain>
    </source>
</reference>
<evidence type="ECO:0000256" key="1">
    <source>
        <dbReference type="ARBA" id="ARBA00001946"/>
    </source>
</evidence>
<dbReference type="KEGG" id="mme:Marme_3912"/>
<dbReference type="EMBL" id="CP002583">
    <property type="protein sequence ID" value="ADZ93122.1"/>
    <property type="molecule type" value="Genomic_DNA"/>
</dbReference>
<dbReference type="PANTHER" id="PTHR45138:SF9">
    <property type="entry name" value="DIGUANYLATE CYCLASE DGCM-RELATED"/>
    <property type="match status" value="1"/>
</dbReference>
<dbReference type="InterPro" id="IPR003018">
    <property type="entry name" value="GAF"/>
</dbReference>
<dbReference type="InterPro" id="IPR029787">
    <property type="entry name" value="Nucleotide_cyclase"/>
</dbReference>
<dbReference type="GO" id="GO:0052621">
    <property type="term" value="F:diguanylate cyclase activity"/>
    <property type="evidence" value="ECO:0007669"/>
    <property type="project" value="UniProtKB-EC"/>
</dbReference>
<dbReference type="CDD" id="cd01949">
    <property type="entry name" value="GGDEF"/>
    <property type="match status" value="1"/>
</dbReference>
<evidence type="ECO:0000259" key="5">
    <source>
        <dbReference type="PROSITE" id="PS50887"/>
    </source>
</evidence>
<comment type="catalytic activity">
    <reaction evidence="3">
        <text>2 GTP = 3',3'-c-di-GMP + 2 diphosphate</text>
        <dbReference type="Rhea" id="RHEA:24898"/>
        <dbReference type="ChEBI" id="CHEBI:33019"/>
        <dbReference type="ChEBI" id="CHEBI:37565"/>
        <dbReference type="ChEBI" id="CHEBI:58805"/>
        <dbReference type="EC" id="2.7.7.65"/>
    </reaction>
</comment>
<dbReference type="GO" id="GO:0043709">
    <property type="term" value="P:cell adhesion involved in single-species biofilm formation"/>
    <property type="evidence" value="ECO:0007669"/>
    <property type="project" value="TreeGrafter"/>
</dbReference>
<dbReference type="STRING" id="717774.Marme_3912"/>
<comment type="cofactor">
    <cofactor evidence="1">
        <name>Mg(2+)</name>
        <dbReference type="ChEBI" id="CHEBI:18420"/>
    </cofactor>
</comment>
<dbReference type="SMART" id="SM00091">
    <property type="entry name" value="PAS"/>
    <property type="match status" value="1"/>
</dbReference>
<dbReference type="GO" id="GO:0005886">
    <property type="term" value="C:plasma membrane"/>
    <property type="evidence" value="ECO:0007669"/>
    <property type="project" value="TreeGrafter"/>
</dbReference>
<dbReference type="AlphaFoldDB" id="F2JYJ3"/>
<dbReference type="RefSeq" id="WP_013663024.1">
    <property type="nucleotide sequence ID" value="NC_015276.1"/>
</dbReference>
<dbReference type="Pfam" id="PF00990">
    <property type="entry name" value="GGDEF"/>
    <property type="match status" value="1"/>
</dbReference>
<dbReference type="eggNOG" id="COG3706">
    <property type="taxonomic scope" value="Bacteria"/>
</dbReference>
<dbReference type="InterPro" id="IPR050469">
    <property type="entry name" value="Diguanylate_Cyclase"/>
</dbReference>
<dbReference type="SUPFAM" id="SSF55785">
    <property type="entry name" value="PYP-like sensor domain (PAS domain)"/>
    <property type="match status" value="1"/>
</dbReference>
<name>F2JYJ3_MARM1</name>
<dbReference type="GO" id="GO:1902201">
    <property type="term" value="P:negative regulation of bacterial-type flagellum-dependent cell motility"/>
    <property type="evidence" value="ECO:0007669"/>
    <property type="project" value="TreeGrafter"/>
</dbReference>
<gene>
    <name evidence="6" type="ordered locus">Marme_3912</name>
</gene>
<dbReference type="Pfam" id="PF13185">
    <property type="entry name" value="GAF_2"/>
    <property type="match status" value="1"/>
</dbReference>
<dbReference type="CDD" id="cd00130">
    <property type="entry name" value="PAS"/>
    <property type="match status" value="1"/>
</dbReference>
<evidence type="ECO:0000313" key="7">
    <source>
        <dbReference type="Proteomes" id="UP000001062"/>
    </source>
</evidence>
<dbReference type="OrthoDB" id="9812358at2"/>
<accession>F2JYJ3</accession>
<dbReference type="PATRIC" id="fig|717774.3.peg.4031"/>
<dbReference type="FunFam" id="3.30.70.270:FF:000001">
    <property type="entry name" value="Diguanylate cyclase domain protein"/>
    <property type="match status" value="1"/>
</dbReference>
<dbReference type="SUPFAM" id="SSF55781">
    <property type="entry name" value="GAF domain-like"/>
    <property type="match status" value="1"/>
</dbReference>
<dbReference type="Gene3D" id="3.30.70.270">
    <property type="match status" value="1"/>
</dbReference>
<keyword evidence="7" id="KW-1185">Reference proteome</keyword>
<dbReference type="InterPro" id="IPR043128">
    <property type="entry name" value="Rev_trsase/Diguanyl_cyclase"/>
</dbReference>
<dbReference type="InterPro" id="IPR035965">
    <property type="entry name" value="PAS-like_dom_sf"/>
</dbReference>
<dbReference type="PROSITE" id="PS50887">
    <property type="entry name" value="GGDEF"/>
    <property type="match status" value="1"/>
</dbReference>
<dbReference type="EC" id="2.7.7.65" evidence="2"/>
<evidence type="ECO:0000313" key="6">
    <source>
        <dbReference type="EMBL" id="ADZ93122.1"/>
    </source>
</evidence>
<protein>
    <recommendedName>
        <fullName evidence="2">diguanylate cyclase</fullName>
        <ecNumber evidence="2">2.7.7.65</ecNumber>
    </recommendedName>
</protein>
<organism evidence="6 7">
    <name type="scientific">Marinomonas mediterranea (strain ATCC 700492 / JCM 21426 / NBRC 103028 / MMB-1)</name>
    <dbReference type="NCBI Taxonomy" id="717774"/>
    <lineage>
        <taxon>Bacteria</taxon>
        <taxon>Pseudomonadati</taxon>
        <taxon>Pseudomonadota</taxon>
        <taxon>Gammaproteobacteria</taxon>
        <taxon>Oceanospirillales</taxon>
        <taxon>Oceanospirillaceae</taxon>
        <taxon>Marinomonas</taxon>
    </lineage>
</organism>
<feature type="domain" description="GGDEF" evidence="5">
    <location>
        <begin position="460"/>
        <end position="594"/>
    </location>
</feature>
<dbReference type="Proteomes" id="UP000001062">
    <property type="component" value="Chromosome"/>
</dbReference>
<dbReference type="InterPro" id="IPR000014">
    <property type="entry name" value="PAS"/>
</dbReference>
<dbReference type="SUPFAM" id="SSF55073">
    <property type="entry name" value="Nucleotide cyclase"/>
    <property type="match status" value="1"/>
</dbReference>
<dbReference type="Gene3D" id="3.30.450.40">
    <property type="match status" value="1"/>
</dbReference>
<dbReference type="InterPro" id="IPR000160">
    <property type="entry name" value="GGDEF_dom"/>
</dbReference>
<evidence type="ECO:0000256" key="3">
    <source>
        <dbReference type="ARBA" id="ARBA00034247"/>
    </source>
</evidence>
<dbReference type="PROSITE" id="PS50112">
    <property type="entry name" value="PAS"/>
    <property type="match status" value="1"/>
</dbReference>
<dbReference type="InterPro" id="IPR029016">
    <property type="entry name" value="GAF-like_dom_sf"/>
</dbReference>
<dbReference type="eggNOG" id="COG2203">
    <property type="taxonomic scope" value="Bacteria"/>
</dbReference>
<dbReference type="HOGENOM" id="CLU_000445_11_24_6"/>
<dbReference type="NCBIfam" id="TIGR00229">
    <property type="entry name" value="sensory_box"/>
    <property type="match status" value="1"/>
</dbReference>
<proteinExistence type="predicted"/>